<comment type="subcellular location">
    <subcellularLocation>
        <location evidence="1">Cell membrane</location>
        <topology evidence="1">Multi-pass membrane protein</topology>
    </subcellularLocation>
</comment>
<dbReference type="Pfam" id="PF07690">
    <property type="entry name" value="MFS_1"/>
    <property type="match status" value="1"/>
</dbReference>
<feature type="transmembrane region" description="Helical" evidence="5">
    <location>
        <begin position="275"/>
        <end position="295"/>
    </location>
</feature>
<keyword evidence="2 5" id="KW-0812">Transmembrane</keyword>
<feature type="transmembrane region" description="Helical" evidence="5">
    <location>
        <begin position="392"/>
        <end position="411"/>
    </location>
</feature>
<feature type="transmembrane region" description="Helical" evidence="5">
    <location>
        <begin position="302"/>
        <end position="321"/>
    </location>
</feature>
<dbReference type="PANTHER" id="PTHR23542">
    <property type="match status" value="1"/>
</dbReference>
<evidence type="ECO:0000313" key="8">
    <source>
        <dbReference type="Proteomes" id="UP000524237"/>
    </source>
</evidence>
<feature type="transmembrane region" description="Helical" evidence="5">
    <location>
        <begin position="327"/>
        <end position="348"/>
    </location>
</feature>
<feature type="transmembrane region" description="Helical" evidence="5">
    <location>
        <begin position="360"/>
        <end position="380"/>
    </location>
</feature>
<feature type="transmembrane region" description="Helical" evidence="5">
    <location>
        <begin position="118"/>
        <end position="141"/>
    </location>
</feature>
<feature type="transmembrane region" description="Helical" evidence="5">
    <location>
        <begin position="92"/>
        <end position="112"/>
    </location>
</feature>
<dbReference type="InterPro" id="IPR020846">
    <property type="entry name" value="MFS_dom"/>
</dbReference>
<feature type="transmembrane region" description="Helical" evidence="5">
    <location>
        <begin position="195"/>
        <end position="214"/>
    </location>
</feature>
<proteinExistence type="predicted"/>
<dbReference type="AlphaFoldDB" id="A0A7W3PPF8"/>
<dbReference type="GO" id="GO:0022857">
    <property type="term" value="F:transmembrane transporter activity"/>
    <property type="evidence" value="ECO:0007669"/>
    <property type="project" value="InterPro"/>
</dbReference>
<reference evidence="7 8" key="1">
    <citation type="submission" date="2020-07" db="EMBL/GenBank/DDBJ databases">
        <title>Sequencing the genomes of 1000 actinobacteria strains.</title>
        <authorList>
            <person name="Klenk H.-P."/>
        </authorList>
    </citation>
    <scope>NUCLEOTIDE SEQUENCE [LARGE SCALE GENOMIC DNA]</scope>
    <source>
        <strain evidence="7 8">DSM 23737</strain>
    </source>
</reference>
<evidence type="ECO:0000256" key="4">
    <source>
        <dbReference type="ARBA" id="ARBA00023136"/>
    </source>
</evidence>
<evidence type="ECO:0000259" key="6">
    <source>
        <dbReference type="PROSITE" id="PS50850"/>
    </source>
</evidence>
<accession>A0A7W3PPF8</accession>
<evidence type="ECO:0000313" key="7">
    <source>
        <dbReference type="EMBL" id="MBA8829457.1"/>
    </source>
</evidence>
<feature type="transmembrane region" description="Helical" evidence="5">
    <location>
        <begin position="235"/>
        <end position="263"/>
    </location>
</feature>
<evidence type="ECO:0000256" key="2">
    <source>
        <dbReference type="ARBA" id="ARBA00022692"/>
    </source>
</evidence>
<keyword evidence="8" id="KW-1185">Reference proteome</keyword>
<comment type="caution">
    <text evidence="7">The sequence shown here is derived from an EMBL/GenBank/DDBJ whole genome shotgun (WGS) entry which is preliminary data.</text>
</comment>
<dbReference type="SUPFAM" id="SSF103473">
    <property type="entry name" value="MFS general substrate transporter"/>
    <property type="match status" value="1"/>
</dbReference>
<dbReference type="PROSITE" id="PS50850">
    <property type="entry name" value="MFS"/>
    <property type="match status" value="1"/>
</dbReference>
<feature type="transmembrane region" description="Helical" evidence="5">
    <location>
        <begin position="26"/>
        <end position="53"/>
    </location>
</feature>
<evidence type="ECO:0000256" key="5">
    <source>
        <dbReference type="SAM" id="Phobius"/>
    </source>
</evidence>
<keyword evidence="4 5" id="KW-0472">Membrane</keyword>
<protein>
    <submittedName>
        <fullName evidence="7">MFS family permease</fullName>
    </submittedName>
</protein>
<feature type="domain" description="Major facilitator superfamily (MFS) profile" evidence="6">
    <location>
        <begin position="238"/>
        <end position="418"/>
    </location>
</feature>
<name>A0A7W3PPF8_9MICO</name>
<feature type="transmembrane region" description="Helical" evidence="5">
    <location>
        <begin position="65"/>
        <end position="85"/>
    </location>
</feature>
<sequence>MAGAGLPTYLNPALETRGGYRDLPKLAGLVFMPLGFLARFPLAMFTVGITMLIAWARDSYGEAGIASGALGLGSAIGAPLVGALADRYGQRLVMQLVGAFNGLAMVGLVGLVKIDSPLGWILLVSFLIGFSAPQVGPLARARWIALVKTRRSGLSGERTLSAAMSWESMADEMAFVFGPVAVGAAALVLGEYSPLLIAAIMTFIFVSGFAYHPTVESVRPGPATQDARTPMMALFAPRVSVPVFGMLTIGMVFGAMLTAVTAFAGERGNVADAAFLYGAMGVGSAITALATAMLPRKFWLPWRWVAGAAMMLIGTLFLPMVHSVSTLLPILFVIGLGIGPSLVSIFAVASYTAPSDRVTVVLTLMSSGIVAGTAISAPIAGALADSAGYSHAFWVVTGAALLTLVSGLWTAKIVPRPF</sequence>
<organism evidence="7 8">
    <name type="scientific">Alpinimonas psychrophila</name>
    <dbReference type="NCBI Taxonomy" id="748908"/>
    <lineage>
        <taxon>Bacteria</taxon>
        <taxon>Bacillati</taxon>
        <taxon>Actinomycetota</taxon>
        <taxon>Actinomycetes</taxon>
        <taxon>Micrococcales</taxon>
        <taxon>Microbacteriaceae</taxon>
        <taxon>Alpinimonas</taxon>
    </lineage>
</organism>
<dbReference type="GO" id="GO:0005886">
    <property type="term" value="C:plasma membrane"/>
    <property type="evidence" value="ECO:0007669"/>
    <property type="project" value="UniProtKB-SubCell"/>
</dbReference>
<gene>
    <name evidence="7" type="ORF">FB555_001562</name>
</gene>
<evidence type="ECO:0000256" key="3">
    <source>
        <dbReference type="ARBA" id="ARBA00022989"/>
    </source>
</evidence>
<evidence type="ECO:0000256" key="1">
    <source>
        <dbReference type="ARBA" id="ARBA00004651"/>
    </source>
</evidence>
<dbReference type="Gene3D" id="1.20.1250.20">
    <property type="entry name" value="MFS general substrate transporter like domains"/>
    <property type="match status" value="1"/>
</dbReference>
<keyword evidence="3 5" id="KW-1133">Transmembrane helix</keyword>
<dbReference type="EMBL" id="JACGWU010000004">
    <property type="protein sequence ID" value="MBA8829457.1"/>
    <property type="molecule type" value="Genomic_DNA"/>
</dbReference>
<dbReference type="InterPro" id="IPR011701">
    <property type="entry name" value="MFS"/>
</dbReference>
<dbReference type="PANTHER" id="PTHR23542:SF1">
    <property type="entry name" value="MAJOR FACILITATOR SUPERFAMILY (MFS) PROFILE DOMAIN-CONTAINING PROTEIN"/>
    <property type="match status" value="1"/>
</dbReference>
<feature type="transmembrane region" description="Helical" evidence="5">
    <location>
        <begin position="173"/>
        <end position="189"/>
    </location>
</feature>
<dbReference type="InterPro" id="IPR036259">
    <property type="entry name" value="MFS_trans_sf"/>
</dbReference>
<dbReference type="Proteomes" id="UP000524237">
    <property type="component" value="Unassembled WGS sequence"/>
</dbReference>
<dbReference type="RefSeq" id="WP_182484887.1">
    <property type="nucleotide sequence ID" value="NZ_JACGWU010000004.1"/>
</dbReference>